<accession>A0A443S2U9</accession>
<keyword evidence="2" id="KW-0722">Serine protease inhibitor</keyword>
<comment type="caution">
    <text evidence="5">The sequence shown here is derived from an EMBL/GenBank/DDBJ whole genome shotgun (WGS) entry which is preliminary data.</text>
</comment>
<reference evidence="5 6" key="1">
    <citation type="journal article" date="2018" name="Gigascience">
        <title>Genomes of trombidid mites reveal novel predicted allergens and laterally-transferred genes associated with secondary metabolism.</title>
        <authorList>
            <person name="Dong X."/>
            <person name="Chaisiri K."/>
            <person name="Xia D."/>
            <person name="Armstrong S.D."/>
            <person name="Fang Y."/>
            <person name="Donnelly M.J."/>
            <person name="Kadowaki T."/>
            <person name="McGarry J.W."/>
            <person name="Darby A.C."/>
            <person name="Makepeace B.L."/>
        </authorList>
    </citation>
    <scope>NUCLEOTIDE SEQUENCE [LARGE SCALE GENOMIC DNA]</scope>
    <source>
        <strain evidence="5">UoL-UT</strain>
    </source>
</reference>
<evidence type="ECO:0000256" key="2">
    <source>
        <dbReference type="ARBA" id="ARBA00022900"/>
    </source>
</evidence>
<evidence type="ECO:0000259" key="4">
    <source>
        <dbReference type="Pfam" id="PF00079"/>
    </source>
</evidence>
<proteinExistence type="predicted"/>
<dbReference type="Pfam" id="PF00079">
    <property type="entry name" value="Serpin"/>
    <property type="match status" value="1"/>
</dbReference>
<keyword evidence="6" id="KW-1185">Reference proteome</keyword>
<dbReference type="SUPFAM" id="SSF56574">
    <property type="entry name" value="Serpins"/>
    <property type="match status" value="1"/>
</dbReference>
<dbReference type="OrthoDB" id="10063692at2759"/>
<evidence type="ECO:0000256" key="3">
    <source>
        <dbReference type="SAM" id="SignalP"/>
    </source>
</evidence>
<protein>
    <recommendedName>
        <fullName evidence="4">Serpin domain-containing protein</fullName>
    </recommendedName>
</protein>
<feature type="domain" description="Serpin" evidence="4">
    <location>
        <begin position="32"/>
        <end position="100"/>
    </location>
</feature>
<dbReference type="InterPro" id="IPR036186">
    <property type="entry name" value="Serpin_sf"/>
</dbReference>
<dbReference type="EMBL" id="NCKV01010534">
    <property type="protein sequence ID" value="RWS21860.1"/>
    <property type="molecule type" value="Genomic_DNA"/>
</dbReference>
<dbReference type="GO" id="GO:0004867">
    <property type="term" value="F:serine-type endopeptidase inhibitor activity"/>
    <property type="evidence" value="ECO:0007669"/>
    <property type="project" value="UniProtKB-KW"/>
</dbReference>
<organism evidence="5 6">
    <name type="scientific">Leptotrombidium deliense</name>
    <dbReference type="NCBI Taxonomy" id="299467"/>
    <lineage>
        <taxon>Eukaryota</taxon>
        <taxon>Metazoa</taxon>
        <taxon>Ecdysozoa</taxon>
        <taxon>Arthropoda</taxon>
        <taxon>Chelicerata</taxon>
        <taxon>Arachnida</taxon>
        <taxon>Acari</taxon>
        <taxon>Acariformes</taxon>
        <taxon>Trombidiformes</taxon>
        <taxon>Prostigmata</taxon>
        <taxon>Anystina</taxon>
        <taxon>Parasitengona</taxon>
        <taxon>Trombiculoidea</taxon>
        <taxon>Trombiculidae</taxon>
        <taxon>Leptotrombidium</taxon>
    </lineage>
</organism>
<dbReference type="InterPro" id="IPR023796">
    <property type="entry name" value="Serpin_dom"/>
</dbReference>
<gene>
    <name evidence="5" type="ORF">B4U80_11755</name>
</gene>
<evidence type="ECO:0000256" key="1">
    <source>
        <dbReference type="ARBA" id="ARBA00022690"/>
    </source>
</evidence>
<keyword evidence="3" id="KW-0732">Signal</keyword>
<evidence type="ECO:0000313" key="5">
    <source>
        <dbReference type="EMBL" id="RWS21860.1"/>
    </source>
</evidence>
<feature type="signal peptide" evidence="3">
    <location>
        <begin position="1"/>
        <end position="15"/>
    </location>
</feature>
<feature type="chain" id="PRO_5019372444" description="Serpin domain-containing protein" evidence="3">
    <location>
        <begin position="16"/>
        <end position="111"/>
    </location>
</feature>
<evidence type="ECO:0000313" key="6">
    <source>
        <dbReference type="Proteomes" id="UP000288716"/>
    </source>
</evidence>
<keyword evidence="1" id="KW-0646">Protease inhibitor</keyword>
<dbReference type="Gene3D" id="3.30.497.10">
    <property type="entry name" value="Antithrombin, subunit I, domain 2"/>
    <property type="match status" value="1"/>
</dbReference>
<dbReference type="AlphaFoldDB" id="A0A443S2U9"/>
<name>A0A443S2U9_9ACAR</name>
<dbReference type="InterPro" id="IPR042178">
    <property type="entry name" value="Serpin_sf_1"/>
</dbReference>
<dbReference type="VEuPathDB" id="VectorBase:LDEU010181"/>
<dbReference type="Proteomes" id="UP000288716">
    <property type="component" value="Unassembled WGS sequence"/>
</dbReference>
<sequence>MRLLLLFLFVQQIFAASENGAQLNEERFASGVNGFSLELTKHLNYTSENELFSPLGIAMTAGMLMKGAQGKVRDDLYKMLGMSEYENKEKIHDMFHNVSQCILVDIKDKCL</sequence>